<comment type="caution">
    <text evidence="1">The sequence shown here is derived from an EMBL/GenBank/DDBJ whole genome shotgun (WGS) entry which is preliminary data.</text>
</comment>
<accession>A0ABD1YRY2</accession>
<organism evidence="1 2">
    <name type="scientific">Riccia fluitans</name>
    <dbReference type="NCBI Taxonomy" id="41844"/>
    <lineage>
        <taxon>Eukaryota</taxon>
        <taxon>Viridiplantae</taxon>
        <taxon>Streptophyta</taxon>
        <taxon>Embryophyta</taxon>
        <taxon>Marchantiophyta</taxon>
        <taxon>Marchantiopsida</taxon>
        <taxon>Marchantiidae</taxon>
        <taxon>Marchantiales</taxon>
        <taxon>Ricciaceae</taxon>
        <taxon>Riccia</taxon>
    </lineage>
</organism>
<evidence type="ECO:0000313" key="1">
    <source>
        <dbReference type="EMBL" id="KAL2633541.1"/>
    </source>
</evidence>
<sequence length="109" mass="12690">MEQGPAELQWMSSSQWKSKQELWLRWNRHSSFWVMLLLIPVMESSLDSYWGRDNPSEMEIEIEIPLVSSDHKADKDLAFEGIATSILHRRKSTQMLGLGWEVSMMFASS</sequence>
<gene>
    <name evidence="1" type="ORF">R1flu_005020</name>
</gene>
<dbReference type="EMBL" id="JBHFFA010000003">
    <property type="protein sequence ID" value="KAL2633541.1"/>
    <property type="molecule type" value="Genomic_DNA"/>
</dbReference>
<evidence type="ECO:0000313" key="2">
    <source>
        <dbReference type="Proteomes" id="UP001605036"/>
    </source>
</evidence>
<reference evidence="1 2" key="1">
    <citation type="submission" date="2024-09" db="EMBL/GenBank/DDBJ databases">
        <title>Chromosome-scale assembly of Riccia fluitans.</title>
        <authorList>
            <person name="Paukszto L."/>
            <person name="Sawicki J."/>
            <person name="Karawczyk K."/>
            <person name="Piernik-Szablinska J."/>
            <person name="Szczecinska M."/>
            <person name="Mazdziarz M."/>
        </authorList>
    </citation>
    <scope>NUCLEOTIDE SEQUENCE [LARGE SCALE GENOMIC DNA]</scope>
    <source>
        <strain evidence="1">Rf_01</strain>
        <tissue evidence="1">Aerial parts of the thallus</tissue>
    </source>
</reference>
<name>A0ABD1YRY2_9MARC</name>
<keyword evidence="2" id="KW-1185">Reference proteome</keyword>
<protein>
    <submittedName>
        <fullName evidence="1">Uncharacterized protein</fullName>
    </submittedName>
</protein>
<dbReference type="Proteomes" id="UP001605036">
    <property type="component" value="Unassembled WGS sequence"/>
</dbReference>
<dbReference type="AlphaFoldDB" id="A0ABD1YRY2"/>
<proteinExistence type="predicted"/>